<dbReference type="AlphaFoldDB" id="C0C473"/>
<reference evidence="17" key="1">
    <citation type="submission" date="2009-02" db="EMBL/GenBank/DDBJ databases">
        <authorList>
            <person name="Fulton L."/>
            <person name="Clifton S."/>
            <person name="Fulton B."/>
            <person name="Xu J."/>
            <person name="Minx P."/>
            <person name="Pepin K.H."/>
            <person name="Johnson M."/>
            <person name="Bhonagiri V."/>
            <person name="Nash W.E."/>
            <person name="Mardis E.R."/>
            <person name="Wilson R.K."/>
        </authorList>
    </citation>
    <scope>NUCLEOTIDE SEQUENCE [LARGE SCALE GENOMIC DNA]</scope>
    <source>
        <strain evidence="17">DSM 15053</strain>
    </source>
</reference>
<keyword evidence="5 13" id="KW-0347">Helicase</keyword>
<dbReference type="GO" id="GO:0043138">
    <property type="term" value="F:3'-5' DNA helicase activity"/>
    <property type="evidence" value="ECO:0007669"/>
    <property type="project" value="UniProtKB-UniRule"/>
</dbReference>
<dbReference type="STRING" id="553973.CLOHYLEM_06888"/>
<evidence type="ECO:0000256" key="7">
    <source>
        <dbReference type="ARBA" id="ARBA00022840"/>
    </source>
</evidence>
<keyword evidence="4 13" id="KW-0378">Hydrolase</keyword>
<dbReference type="Gene3D" id="3.90.320.10">
    <property type="match status" value="1"/>
</dbReference>
<evidence type="ECO:0000256" key="5">
    <source>
        <dbReference type="ARBA" id="ARBA00022806"/>
    </source>
</evidence>
<protein>
    <recommendedName>
        <fullName evidence="13">ATP-dependent helicase/nuclease subunit A</fullName>
        <ecNumber evidence="13">3.1.-.-</ecNumber>
        <ecNumber evidence="13">5.6.2.4</ecNumber>
    </recommendedName>
    <alternativeName>
        <fullName evidence="13">ATP-dependent helicase/nuclease AddA</fullName>
    </alternativeName>
    <alternativeName>
        <fullName evidence="13">DNA 3'-5' helicase AddA</fullName>
    </alternativeName>
</protein>
<evidence type="ECO:0000256" key="11">
    <source>
        <dbReference type="ARBA" id="ARBA00034617"/>
    </source>
</evidence>
<evidence type="ECO:0000256" key="2">
    <source>
        <dbReference type="ARBA" id="ARBA00022741"/>
    </source>
</evidence>
<keyword evidence="6 13" id="KW-0269">Exonuclease</keyword>
<dbReference type="InterPro" id="IPR014152">
    <property type="entry name" value="AddA"/>
</dbReference>
<dbReference type="GO" id="GO:0008408">
    <property type="term" value="F:3'-5' exonuclease activity"/>
    <property type="evidence" value="ECO:0007669"/>
    <property type="project" value="UniProtKB-UniRule"/>
</dbReference>
<dbReference type="PROSITE" id="PS51217">
    <property type="entry name" value="UVRD_HELICASE_CTER"/>
    <property type="match status" value="1"/>
</dbReference>
<organism evidence="17 18">
    <name type="scientific">[Clostridium] hylemonae DSM 15053</name>
    <dbReference type="NCBI Taxonomy" id="553973"/>
    <lineage>
        <taxon>Bacteria</taxon>
        <taxon>Bacillati</taxon>
        <taxon>Bacillota</taxon>
        <taxon>Clostridia</taxon>
        <taxon>Lachnospirales</taxon>
        <taxon>Lachnospiraceae</taxon>
    </lineage>
</organism>
<dbReference type="InterPro" id="IPR011335">
    <property type="entry name" value="Restrct_endonuc-II-like"/>
</dbReference>
<evidence type="ECO:0000256" key="1">
    <source>
        <dbReference type="ARBA" id="ARBA00022722"/>
    </source>
</evidence>
<evidence type="ECO:0000256" key="3">
    <source>
        <dbReference type="ARBA" id="ARBA00022763"/>
    </source>
</evidence>
<comment type="cofactor">
    <cofactor evidence="13">
        <name>Mg(2+)</name>
        <dbReference type="ChEBI" id="CHEBI:18420"/>
    </cofactor>
</comment>
<comment type="caution">
    <text evidence="17">The sequence shown here is derived from an EMBL/GenBank/DDBJ whole genome shotgun (WGS) entry which is preliminary data.</text>
</comment>
<evidence type="ECO:0000256" key="14">
    <source>
        <dbReference type="PROSITE-ProRule" id="PRU00560"/>
    </source>
</evidence>
<dbReference type="GO" id="GO:0033202">
    <property type="term" value="C:DNA helicase complex"/>
    <property type="evidence" value="ECO:0007669"/>
    <property type="project" value="TreeGrafter"/>
</dbReference>
<evidence type="ECO:0000313" key="18">
    <source>
        <dbReference type="Proteomes" id="UP000004893"/>
    </source>
</evidence>
<reference evidence="17" key="2">
    <citation type="submission" date="2013-06" db="EMBL/GenBank/DDBJ databases">
        <title>Draft genome sequence of Clostridium hylemonae (DSM 15053).</title>
        <authorList>
            <person name="Sudarsanam P."/>
            <person name="Ley R."/>
            <person name="Guruge J."/>
            <person name="Turnbaugh P.J."/>
            <person name="Mahowald M."/>
            <person name="Liep D."/>
            <person name="Gordon J."/>
        </authorList>
    </citation>
    <scope>NUCLEOTIDE SEQUENCE</scope>
    <source>
        <strain evidence="17">DSM 15053</strain>
    </source>
</reference>
<comment type="subunit">
    <text evidence="13">Heterodimer of AddA and AddB/RexB.</text>
</comment>
<dbReference type="RefSeq" id="WP_006444245.1">
    <property type="nucleotide sequence ID" value="NZ_CP036524.1"/>
</dbReference>
<keyword evidence="9 13" id="KW-0234">DNA repair</keyword>
<name>C0C473_9FIRM</name>
<feature type="binding site" evidence="14">
    <location>
        <begin position="24"/>
        <end position="31"/>
    </location>
    <ligand>
        <name>ATP</name>
        <dbReference type="ChEBI" id="CHEBI:30616"/>
    </ligand>
</feature>
<dbReference type="FunFam" id="3.40.50.300:FF:001236">
    <property type="entry name" value="ATP-dependent helicase/nuclease subunit A"/>
    <property type="match status" value="1"/>
</dbReference>
<evidence type="ECO:0000256" key="8">
    <source>
        <dbReference type="ARBA" id="ARBA00023125"/>
    </source>
</evidence>
<keyword evidence="8 13" id="KW-0238">DNA-binding</keyword>
<dbReference type="Gene3D" id="1.10.274.50">
    <property type="match status" value="1"/>
</dbReference>
<dbReference type="GO" id="GO:0005829">
    <property type="term" value="C:cytosol"/>
    <property type="evidence" value="ECO:0007669"/>
    <property type="project" value="TreeGrafter"/>
</dbReference>
<keyword evidence="1 13" id="KW-0540">Nuclease</keyword>
<dbReference type="Pfam" id="PF13361">
    <property type="entry name" value="UvrD_C"/>
    <property type="match status" value="1"/>
</dbReference>
<evidence type="ECO:0000313" key="17">
    <source>
        <dbReference type="EMBL" id="EEG72866.1"/>
    </source>
</evidence>
<keyword evidence="3 13" id="KW-0227">DNA damage</keyword>
<keyword evidence="10 13" id="KW-0413">Isomerase</keyword>
<dbReference type="Pfam" id="PF00580">
    <property type="entry name" value="UvrD-helicase"/>
    <property type="match status" value="1"/>
</dbReference>
<dbReference type="PANTHER" id="PTHR11070:SF48">
    <property type="entry name" value="ATP-DEPENDENT HELICASE_NUCLEASE SUBUNIT A"/>
    <property type="match status" value="1"/>
</dbReference>
<dbReference type="InterPro" id="IPR027417">
    <property type="entry name" value="P-loop_NTPase"/>
</dbReference>
<dbReference type="InterPro" id="IPR011604">
    <property type="entry name" value="PDDEXK-like_dom_sf"/>
</dbReference>
<evidence type="ECO:0000256" key="4">
    <source>
        <dbReference type="ARBA" id="ARBA00022801"/>
    </source>
</evidence>
<gene>
    <name evidence="13 17" type="primary">addA</name>
    <name evidence="17" type="ORF">CLOHYLEM_06888</name>
</gene>
<dbReference type="Gene3D" id="3.40.50.300">
    <property type="entry name" value="P-loop containing nucleotide triphosphate hydrolases"/>
    <property type="match status" value="4"/>
</dbReference>
<dbReference type="GO" id="GO:0005524">
    <property type="term" value="F:ATP binding"/>
    <property type="evidence" value="ECO:0007669"/>
    <property type="project" value="UniProtKB-UniRule"/>
</dbReference>
<evidence type="ECO:0000259" key="16">
    <source>
        <dbReference type="PROSITE" id="PS51217"/>
    </source>
</evidence>
<dbReference type="OrthoDB" id="9810135at2"/>
<dbReference type="NCBIfam" id="TIGR02785">
    <property type="entry name" value="addA_Gpos"/>
    <property type="match status" value="1"/>
</dbReference>
<dbReference type="Pfam" id="PF12705">
    <property type="entry name" value="PDDEXK_1"/>
    <property type="match status" value="1"/>
</dbReference>
<dbReference type="InterPro" id="IPR000212">
    <property type="entry name" value="DNA_helicase_UvrD/REP"/>
</dbReference>
<dbReference type="eggNOG" id="COG1074">
    <property type="taxonomic scope" value="Bacteria"/>
</dbReference>
<evidence type="ECO:0000256" key="9">
    <source>
        <dbReference type="ARBA" id="ARBA00023204"/>
    </source>
</evidence>
<dbReference type="GO" id="GO:0000724">
    <property type="term" value="P:double-strand break repair via homologous recombination"/>
    <property type="evidence" value="ECO:0007669"/>
    <property type="project" value="UniProtKB-UniRule"/>
</dbReference>
<evidence type="ECO:0000256" key="13">
    <source>
        <dbReference type="HAMAP-Rule" id="MF_01451"/>
    </source>
</evidence>
<feature type="domain" description="UvrD-like helicase C-terminal" evidence="16">
    <location>
        <begin position="506"/>
        <end position="795"/>
    </location>
</feature>
<feature type="domain" description="UvrD-like helicase ATP-binding" evidence="15">
    <location>
        <begin position="3"/>
        <end position="472"/>
    </location>
</feature>
<dbReference type="InterPro" id="IPR038726">
    <property type="entry name" value="PDDEXK_AddAB-type"/>
</dbReference>
<accession>C0C473</accession>
<dbReference type="EMBL" id="ABYI02000034">
    <property type="protein sequence ID" value="EEG72866.1"/>
    <property type="molecule type" value="Genomic_DNA"/>
</dbReference>
<proteinExistence type="inferred from homology"/>
<comment type="catalytic activity">
    <reaction evidence="12 13">
        <text>ATP + H2O = ADP + phosphate + H(+)</text>
        <dbReference type="Rhea" id="RHEA:13065"/>
        <dbReference type="ChEBI" id="CHEBI:15377"/>
        <dbReference type="ChEBI" id="CHEBI:15378"/>
        <dbReference type="ChEBI" id="CHEBI:30616"/>
        <dbReference type="ChEBI" id="CHEBI:43474"/>
        <dbReference type="ChEBI" id="CHEBI:456216"/>
        <dbReference type="EC" id="5.6.2.4"/>
    </reaction>
</comment>
<sequence length="1204" mass="136543">MSVAWTEEQQKVIDLRKRNILVSAAAGSGKTAVLVERIIAMLTDAEDPVSVESLLIVTFTEAAAAEMKERIRDAIEKKISEDGENEHLKTQATLIHSAQITTIHSFCLSVIRDHFHAIDIDPGFRVAEEGELKLMKHDVLGQVLEDNYEEGGEAFQEFVEAYGSGRDDRKIEELVLKLYEYSRSYPDPGGWLQSCVDAYDIKNVEELESSTYMELIRRQIKLYMADAESLTEEALGVCMEPDGPSVYEEALLADGGIVQSFLAAKSYEELYEASGRIKWTKLKANRDKTVSEEKAALVKAARDEVKKTVNDVAAQYFYQAPDGVLEDMALCKKAMAVLASLVDQFAARFEEQKRTQNMIDFSDMEQYALQILAVKEGDSFAPTAVAGEYQQRFREIMIDEYQDSNLIQETILTSVSTVSQGKNNIFMVGDVKQSIYRFRLSRPELFMEKFHTYDTKDSSRQRIDLHKNFRSRSEVLETVNYIFEQIMTPALGGIRYDDEAALYTGADYGDGGEESSNNTEILLVDTDLSPFADDEKKEKKEAAPSDRELEARAIAGRIRKLLDTQKVLDKAAGTYRKARYSDIVILTRSVKGFSDVFSEVLNKEGIPTYAGTREGYFETQEIGVLLDYLRVLNNRKQDIPLAAVLKSPFLGLTDEEMADIKNKAGDLPFHEAVPAYASREETAAARRLKACLDMMEHFRKKVPYTPIHELLHMILKETGYGDYTAAMPGGEQRKANLKMLAEKAKAFESTSYKGLFHFIRYIEQLQKYDVDYGEASLEDEQSDTVRIMTIHKSKGLEFPIVFVSGMGKQFNMMDARSSVVLHARLGVGLDAVDTELRTKSPSLLKRVIQKEEALDSLGEELRVLYVALTRAKEKLIVTGAVKNAGKKMDSYGLTKRRSERQLSFTQLGRAGSYLDWILPAMMRRTEEIPVDIELVTAKDLVRESAGEYIRNRLTAEMLRRWDTERVYDGQMHTLIEEQFSYEYPYSLSKNRKLKYTVSELKKRAYMAEEAGELLYEEEEVVPLIPEFLKEGEELTGASRGTAYHRLLELLDFTADHADASLKAEIIRLRDEGKMTADMAECIRTEDILGFLNCGAGRRMREAAGNQRLYKEQPFVLGTDAREMYPDEAEGELILVQGIIDVYFEEADGLVVLDYKTDRVKSAGELKEKYHAQLDYYARALEQITGKHVKEKIIYSFALREEIKV</sequence>
<dbReference type="GO" id="GO:0016887">
    <property type="term" value="F:ATP hydrolysis activity"/>
    <property type="evidence" value="ECO:0007669"/>
    <property type="project" value="RHEA"/>
</dbReference>
<dbReference type="SUPFAM" id="SSF52540">
    <property type="entry name" value="P-loop containing nucleoside triphosphate hydrolases"/>
    <property type="match status" value="1"/>
</dbReference>
<dbReference type="PROSITE" id="PS51198">
    <property type="entry name" value="UVRD_HELICASE_ATP_BIND"/>
    <property type="match status" value="1"/>
</dbReference>
<dbReference type="InterPro" id="IPR014016">
    <property type="entry name" value="UvrD-like_ATP-bd"/>
</dbReference>
<dbReference type="EC" id="5.6.2.4" evidence="13"/>
<comment type="function">
    <text evidence="13">The heterodimer acts as both an ATP-dependent DNA helicase and an ATP-dependent, dual-direction single-stranded exonuclease. Recognizes the chi site generating a DNA molecule suitable for the initiation of homologous recombination. The AddA nuclease domain is required for chi fragment generation; this subunit has the helicase and 3' -&gt; 5' nuclease activities.</text>
</comment>
<keyword evidence="7 13" id="KW-0067">ATP-binding</keyword>
<keyword evidence="18" id="KW-1185">Reference proteome</keyword>
<comment type="catalytic activity">
    <reaction evidence="11 13">
        <text>Couples ATP hydrolysis with the unwinding of duplex DNA by translocating in the 3'-5' direction.</text>
        <dbReference type="EC" id="5.6.2.4"/>
    </reaction>
</comment>
<dbReference type="EC" id="3.1.-.-" evidence="13"/>
<evidence type="ECO:0000256" key="6">
    <source>
        <dbReference type="ARBA" id="ARBA00022839"/>
    </source>
</evidence>
<keyword evidence="2 13" id="KW-0547">Nucleotide-binding</keyword>
<dbReference type="InterPro" id="IPR014017">
    <property type="entry name" value="DNA_helicase_UvrD-like_C"/>
</dbReference>
<dbReference type="Proteomes" id="UP000004893">
    <property type="component" value="Unassembled WGS sequence"/>
</dbReference>
<evidence type="ECO:0000256" key="10">
    <source>
        <dbReference type="ARBA" id="ARBA00023235"/>
    </source>
</evidence>
<dbReference type="SUPFAM" id="SSF52980">
    <property type="entry name" value="Restriction endonuclease-like"/>
    <property type="match status" value="1"/>
</dbReference>
<dbReference type="HAMAP" id="MF_01451">
    <property type="entry name" value="AddA"/>
    <property type="match status" value="1"/>
</dbReference>
<dbReference type="HOGENOM" id="CLU_001114_3_1_9"/>
<dbReference type="GO" id="GO:0003690">
    <property type="term" value="F:double-stranded DNA binding"/>
    <property type="evidence" value="ECO:0007669"/>
    <property type="project" value="UniProtKB-UniRule"/>
</dbReference>
<comment type="similarity">
    <text evidence="13">Belongs to the helicase family. AddA subfamily.</text>
</comment>
<evidence type="ECO:0000256" key="12">
    <source>
        <dbReference type="ARBA" id="ARBA00048988"/>
    </source>
</evidence>
<evidence type="ECO:0000259" key="15">
    <source>
        <dbReference type="PROSITE" id="PS51198"/>
    </source>
</evidence>
<dbReference type="PANTHER" id="PTHR11070">
    <property type="entry name" value="UVRD / RECB / PCRA DNA HELICASE FAMILY MEMBER"/>
    <property type="match status" value="1"/>
</dbReference>